<dbReference type="InterPro" id="IPR051446">
    <property type="entry name" value="HTH_trans_reg/aminotransferase"/>
</dbReference>
<dbReference type="eggNOG" id="COG1167">
    <property type="taxonomic scope" value="Bacteria"/>
</dbReference>
<evidence type="ECO:0000256" key="2">
    <source>
        <dbReference type="ARBA" id="ARBA00022898"/>
    </source>
</evidence>
<evidence type="ECO:0000313" key="8">
    <source>
        <dbReference type="EMBL" id="AEE46331.1"/>
    </source>
</evidence>
<dbReference type="GO" id="GO:0003677">
    <property type="term" value="F:DNA binding"/>
    <property type="evidence" value="ECO:0007669"/>
    <property type="project" value="UniProtKB-KW"/>
</dbReference>
<keyword evidence="4" id="KW-0238">DNA-binding</keyword>
<keyword evidence="8" id="KW-0808">Transferase</keyword>
<organism evidence="8 9">
    <name type="scientific">Cellulomonas fimi (strain ATCC 484 / DSM 20113 / JCM 1341 / CCUG 24087 / LMG 16345 / NBRC 15513 / NCIMB 8980 / NCTC 7547 / NRS-133)</name>
    <dbReference type="NCBI Taxonomy" id="590998"/>
    <lineage>
        <taxon>Bacteria</taxon>
        <taxon>Bacillati</taxon>
        <taxon>Actinomycetota</taxon>
        <taxon>Actinomycetes</taxon>
        <taxon>Micrococcales</taxon>
        <taxon>Cellulomonadaceae</taxon>
        <taxon>Cellulomonas</taxon>
    </lineage>
</organism>
<dbReference type="PROSITE" id="PS50949">
    <property type="entry name" value="HTH_GNTR"/>
    <property type="match status" value="1"/>
</dbReference>
<dbReference type="SMART" id="SM00345">
    <property type="entry name" value="HTH_GNTR"/>
    <property type="match status" value="1"/>
</dbReference>
<dbReference type="InterPro" id="IPR015424">
    <property type="entry name" value="PyrdxlP-dep_Trfase"/>
</dbReference>
<name>F4H1N2_CELFA</name>
<dbReference type="Gene3D" id="3.40.640.10">
    <property type="entry name" value="Type I PLP-dependent aspartate aminotransferase-like (Major domain)"/>
    <property type="match status" value="1"/>
</dbReference>
<evidence type="ECO:0000256" key="1">
    <source>
        <dbReference type="ARBA" id="ARBA00005384"/>
    </source>
</evidence>
<dbReference type="InterPro" id="IPR000524">
    <property type="entry name" value="Tscrpt_reg_HTH_GntR"/>
</dbReference>
<sequence>MTVSDLPTDRRMAGTRLARLLGAWQHAGPAYTALADALRAAVLSGTLPLSTRLPGERELADALGISRTTATAAYGLLRDEGYLVSRRGSGTVTTLPTAPGARTPTPVPPGSDDSLADLSVAAPSAPSALHAAYLAALDALPRHLAGTGYSPLGLPVLRDALARWYTRRGAPTTPDQILVTTGAQQAIHLLVAAHAGPGDRVVVEQPTYPHAMDVVRAAGARPVPVPSGADGLDVDLLESTLRQVAPRLVYLIPDHRNPTGTSLDPAQREQVRALARRYRTTVVGDEVLRELTLDGPAPELYAGDGTAAHVVVTIGSASKSFWGGLRVGWVRAHPDLVGRLASVRAHVDIGTAPMEQLVVAELIERADDVLAARRRVLRERRDLLVGLLRDQLPAWDVPVPAGGLSLWVDLGAPVSSALAASAVRHGVRVVPGPAFGVDTALEDHLRLPFAEEPDVLRRGVLGLAAAWQDLGSATWEPVAPVRAVV</sequence>
<dbReference type="GO" id="GO:0003700">
    <property type="term" value="F:DNA-binding transcription factor activity"/>
    <property type="evidence" value="ECO:0007669"/>
    <property type="project" value="InterPro"/>
</dbReference>
<dbReference type="EMBL" id="CP002666">
    <property type="protein sequence ID" value="AEE46331.1"/>
    <property type="molecule type" value="Genomic_DNA"/>
</dbReference>
<dbReference type="InterPro" id="IPR036390">
    <property type="entry name" value="WH_DNA-bd_sf"/>
</dbReference>
<evidence type="ECO:0000256" key="4">
    <source>
        <dbReference type="ARBA" id="ARBA00023125"/>
    </source>
</evidence>
<evidence type="ECO:0000256" key="6">
    <source>
        <dbReference type="SAM" id="MobiDB-lite"/>
    </source>
</evidence>
<keyword evidence="8" id="KW-0032">Aminotransferase</keyword>
<dbReference type="Proteomes" id="UP000008460">
    <property type="component" value="Chromosome"/>
</dbReference>
<dbReference type="HOGENOM" id="CLU_017584_0_0_11"/>
<dbReference type="PRINTS" id="PR00035">
    <property type="entry name" value="HTHGNTR"/>
</dbReference>
<evidence type="ECO:0000313" key="9">
    <source>
        <dbReference type="Proteomes" id="UP000008460"/>
    </source>
</evidence>
<feature type="domain" description="HTH gntR-type" evidence="7">
    <location>
        <begin position="28"/>
        <end position="96"/>
    </location>
</feature>
<protein>
    <submittedName>
        <fullName evidence="8">Transcriptional regulator, GntR family with aminotransferase domain</fullName>
    </submittedName>
</protein>
<accession>F4H1N2</accession>
<keyword evidence="3" id="KW-0805">Transcription regulation</keyword>
<dbReference type="CDD" id="cd07377">
    <property type="entry name" value="WHTH_GntR"/>
    <property type="match status" value="1"/>
</dbReference>
<dbReference type="STRING" id="590998.Celf_2203"/>
<dbReference type="InterPro" id="IPR004839">
    <property type="entry name" value="Aminotransferase_I/II_large"/>
</dbReference>
<dbReference type="GO" id="GO:0008483">
    <property type="term" value="F:transaminase activity"/>
    <property type="evidence" value="ECO:0007669"/>
    <property type="project" value="UniProtKB-KW"/>
</dbReference>
<dbReference type="PANTHER" id="PTHR46577:SF1">
    <property type="entry name" value="HTH-TYPE TRANSCRIPTIONAL REGULATORY PROTEIN GABR"/>
    <property type="match status" value="1"/>
</dbReference>
<proteinExistence type="inferred from homology"/>
<evidence type="ECO:0000256" key="3">
    <source>
        <dbReference type="ARBA" id="ARBA00023015"/>
    </source>
</evidence>
<dbReference type="RefSeq" id="WP_013771357.1">
    <property type="nucleotide sequence ID" value="NC_015514.1"/>
</dbReference>
<feature type="region of interest" description="Disordered" evidence="6">
    <location>
        <begin position="90"/>
        <end position="115"/>
    </location>
</feature>
<keyword evidence="2" id="KW-0663">Pyridoxal phosphate</keyword>
<dbReference type="PANTHER" id="PTHR46577">
    <property type="entry name" value="HTH-TYPE TRANSCRIPTIONAL REGULATORY PROTEIN GABR"/>
    <property type="match status" value="1"/>
</dbReference>
<dbReference type="SUPFAM" id="SSF46785">
    <property type="entry name" value="Winged helix' DNA-binding domain"/>
    <property type="match status" value="1"/>
</dbReference>
<dbReference type="Pfam" id="PF00155">
    <property type="entry name" value="Aminotran_1_2"/>
    <property type="match status" value="1"/>
</dbReference>
<dbReference type="InterPro" id="IPR036388">
    <property type="entry name" value="WH-like_DNA-bd_sf"/>
</dbReference>
<dbReference type="Pfam" id="PF00392">
    <property type="entry name" value="GntR"/>
    <property type="match status" value="1"/>
</dbReference>
<dbReference type="SUPFAM" id="SSF53383">
    <property type="entry name" value="PLP-dependent transferases"/>
    <property type="match status" value="1"/>
</dbReference>
<comment type="similarity">
    <text evidence="1">In the C-terminal section; belongs to the class-I pyridoxal-phosphate-dependent aminotransferase family.</text>
</comment>
<keyword evidence="5" id="KW-0804">Transcription</keyword>
<dbReference type="AlphaFoldDB" id="F4H1N2"/>
<dbReference type="KEGG" id="cfi:Celf_2203"/>
<gene>
    <name evidence="8" type="ordered locus">Celf_2203</name>
</gene>
<dbReference type="Gene3D" id="1.10.10.10">
    <property type="entry name" value="Winged helix-like DNA-binding domain superfamily/Winged helix DNA-binding domain"/>
    <property type="match status" value="1"/>
</dbReference>
<reference evidence="8 9" key="1">
    <citation type="submission" date="2011-04" db="EMBL/GenBank/DDBJ databases">
        <title>Complete sequence of Cellulomonas fimi ATCC 484.</title>
        <authorList>
            <consortium name="US DOE Joint Genome Institute"/>
            <person name="Lucas S."/>
            <person name="Han J."/>
            <person name="Lapidus A."/>
            <person name="Cheng J.-F."/>
            <person name="Goodwin L."/>
            <person name="Pitluck S."/>
            <person name="Peters L."/>
            <person name="Chertkov O."/>
            <person name="Detter J.C."/>
            <person name="Han C."/>
            <person name="Tapia R."/>
            <person name="Land M."/>
            <person name="Hauser L."/>
            <person name="Kyrpides N."/>
            <person name="Ivanova N."/>
            <person name="Ovchinnikova G."/>
            <person name="Pagani I."/>
            <person name="Mead D."/>
            <person name="Brumm P."/>
            <person name="Woyke T."/>
        </authorList>
    </citation>
    <scope>NUCLEOTIDE SEQUENCE [LARGE SCALE GENOMIC DNA]</scope>
    <source>
        <strain evidence="9">ATCC 484 / DSM 20113 / JCM 1341 / NBRC 15513 / NCIMB 8980 / NCTC 7547</strain>
    </source>
</reference>
<keyword evidence="9" id="KW-1185">Reference proteome</keyword>
<evidence type="ECO:0000256" key="5">
    <source>
        <dbReference type="ARBA" id="ARBA00023163"/>
    </source>
</evidence>
<evidence type="ECO:0000259" key="7">
    <source>
        <dbReference type="PROSITE" id="PS50949"/>
    </source>
</evidence>
<dbReference type="InterPro" id="IPR015421">
    <property type="entry name" value="PyrdxlP-dep_Trfase_major"/>
</dbReference>
<dbReference type="GO" id="GO:0030170">
    <property type="term" value="F:pyridoxal phosphate binding"/>
    <property type="evidence" value="ECO:0007669"/>
    <property type="project" value="InterPro"/>
</dbReference>
<dbReference type="CDD" id="cd00609">
    <property type="entry name" value="AAT_like"/>
    <property type="match status" value="1"/>
</dbReference>